<dbReference type="GO" id="GO:0016765">
    <property type="term" value="F:transferase activity, transferring alkyl or aryl (other than methyl) groups"/>
    <property type="evidence" value="ECO:0007669"/>
    <property type="project" value="InterPro"/>
</dbReference>
<feature type="transmembrane region" description="Helical" evidence="5">
    <location>
        <begin position="175"/>
        <end position="191"/>
    </location>
</feature>
<feature type="transmembrane region" description="Helical" evidence="5">
    <location>
        <begin position="245"/>
        <end position="262"/>
    </location>
</feature>
<dbReference type="RefSeq" id="WP_011393491.1">
    <property type="nucleotide sequence ID" value="NZ_DF238840.1"/>
</dbReference>
<dbReference type="PANTHER" id="PTHR11048:SF5">
    <property type="entry name" value="DECAPRENYL-PHOSPHATE PHOSPHORIBOSYLTRANSFERASE"/>
    <property type="match status" value="1"/>
</dbReference>
<feature type="transmembrane region" description="Helical" evidence="5">
    <location>
        <begin position="149"/>
        <end position="169"/>
    </location>
</feature>
<dbReference type="InterPro" id="IPR000537">
    <property type="entry name" value="UbiA_prenyltransferase"/>
</dbReference>
<gene>
    <name evidence="6" type="ORF">MTY_0514</name>
</gene>
<accession>A0A0S6UCU8</accession>
<organism evidence="6">
    <name type="scientific">Moorella thermoacetica Y72</name>
    <dbReference type="NCBI Taxonomy" id="1325331"/>
    <lineage>
        <taxon>Bacteria</taxon>
        <taxon>Bacillati</taxon>
        <taxon>Bacillota</taxon>
        <taxon>Clostridia</taxon>
        <taxon>Neomoorellales</taxon>
        <taxon>Neomoorellaceae</taxon>
        <taxon>Neomoorella</taxon>
    </lineage>
</organism>
<sequence length="301" mass="33574">MSLLESSGRAGTVTSRFFWRYLFLSLRPKQWTKNAFVFAAILFSRHLLELHPLVRTIQVFIIFCLLSGSTYLVNDLVDRERDRLHPRKKYRPIAAGLLPPLPAAVAAGITLAGSLFWAFALSWQVGLVSLAYALQTVAYSFYLKDMVIIDVFVVALGFVLRVVAGAAAIMVPVSAWLLIAVILLALFLALCKRRHELVSLDNATAHRGILSEYSVNLLDQMIATVTSATVVVYAIYTFIGAPRPYLMYTVPLVLFGICRYLYLTYRCQGGGEPESLVLKDKPLAATILLWAASCFVILYWL</sequence>
<dbReference type="GeneID" id="45618039"/>
<keyword evidence="2 5" id="KW-0812">Transmembrane</keyword>
<dbReference type="GO" id="GO:0005886">
    <property type="term" value="C:plasma membrane"/>
    <property type="evidence" value="ECO:0007669"/>
    <property type="project" value="TreeGrafter"/>
</dbReference>
<dbReference type="PANTHER" id="PTHR11048">
    <property type="entry name" value="PRENYLTRANSFERASES"/>
    <property type="match status" value="1"/>
</dbReference>
<keyword evidence="3 5" id="KW-1133">Transmembrane helix</keyword>
<dbReference type="EMBL" id="DF238840">
    <property type="protein sequence ID" value="GAF25184.1"/>
    <property type="molecule type" value="Genomic_DNA"/>
</dbReference>
<evidence type="ECO:0000256" key="2">
    <source>
        <dbReference type="ARBA" id="ARBA00022692"/>
    </source>
</evidence>
<evidence type="ECO:0000256" key="4">
    <source>
        <dbReference type="ARBA" id="ARBA00023136"/>
    </source>
</evidence>
<dbReference type="GO" id="GO:0009247">
    <property type="term" value="P:glycolipid biosynthetic process"/>
    <property type="evidence" value="ECO:0007669"/>
    <property type="project" value="TreeGrafter"/>
</dbReference>
<proteinExistence type="predicted"/>
<dbReference type="Pfam" id="PF01040">
    <property type="entry name" value="UbiA"/>
    <property type="match status" value="1"/>
</dbReference>
<evidence type="ECO:0000256" key="5">
    <source>
        <dbReference type="SAM" id="Phobius"/>
    </source>
</evidence>
<feature type="transmembrane region" description="Helical" evidence="5">
    <location>
        <begin position="123"/>
        <end position="142"/>
    </location>
</feature>
<name>A0A0S6UCU8_NEOTH</name>
<feature type="transmembrane region" description="Helical" evidence="5">
    <location>
        <begin position="54"/>
        <end position="73"/>
    </location>
</feature>
<evidence type="ECO:0000256" key="3">
    <source>
        <dbReference type="ARBA" id="ARBA00022989"/>
    </source>
</evidence>
<dbReference type="Gene3D" id="1.10.357.140">
    <property type="entry name" value="UbiA prenyltransferase"/>
    <property type="match status" value="1"/>
</dbReference>
<evidence type="ECO:0000313" key="6">
    <source>
        <dbReference type="EMBL" id="GAF25184.1"/>
    </source>
</evidence>
<dbReference type="InterPro" id="IPR044878">
    <property type="entry name" value="UbiA_sf"/>
</dbReference>
<dbReference type="Proteomes" id="UP000063718">
    <property type="component" value="Unassembled WGS sequence"/>
</dbReference>
<comment type="subcellular location">
    <subcellularLocation>
        <location evidence="1">Membrane</location>
        <topology evidence="1">Multi-pass membrane protein</topology>
    </subcellularLocation>
</comment>
<dbReference type="AlphaFoldDB" id="A0A0S6UCU8"/>
<keyword evidence="6" id="KW-0808">Transferase</keyword>
<reference evidence="6" key="1">
    <citation type="journal article" date="2014" name="Gene">
        <title>Genome-guided analysis of transformation efficiency and carbon dioxide assimilation by Moorella thermoacetica Y72.</title>
        <authorList>
            <person name="Tsukahara K."/>
            <person name="Kita A."/>
            <person name="Nakashimada Y."/>
            <person name="Hoshino T."/>
            <person name="Murakami K."/>
        </authorList>
    </citation>
    <scope>NUCLEOTIDE SEQUENCE [LARGE SCALE GENOMIC DNA]</scope>
    <source>
        <strain evidence="6">Y72</strain>
    </source>
</reference>
<feature type="transmembrane region" description="Helical" evidence="5">
    <location>
        <begin position="217"/>
        <end position="239"/>
    </location>
</feature>
<feature type="transmembrane region" description="Helical" evidence="5">
    <location>
        <begin position="283"/>
        <end position="300"/>
    </location>
</feature>
<feature type="transmembrane region" description="Helical" evidence="5">
    <location>
        <begin position="93"/>
        <end position="117"/>
    </location>
</feature>
<protein>
    <submittedName>
        <fullName evidence="6">4-hydroxybenzoate polyprenyltransferase and related prenyltransferases</fullName>
    </submittedName>
</protein>
<dbReference type="InterPro" id="IPR039653">
    <property type="entry name" value="Prenyltransferase"/>
</dbReference>
<keyword evidence="4 5" id="KW-0472">Membrane</keyword>
<dbReference type="CDD" id="cd13963">
    <property type="entry name" value="PT_UbiA_2"/>
    <property type="match status" value="1"/>
</dbReference>
<evidence type="ECO:0000256" key="1">
    <source>
        <dbReference type="ARBA" id="ARBA00004141"/>
    </source>
</evidence>